<name>A0A5B7D2X2_PORTR</name>
<organism evidence="2 3">
    <name type="scientific">Portunus trituberculatus</name>
    <name type="common">Swimming crab</name>
    <name type="synonym">Neptunus trituberculatus</name>
    <dbReference type="NCBI Taxonomy" id="210409"/>
    <lineage>
        <taxon>Eukaryota</taxon>
        <taxon>Metazoa</taxon>
        <taxon>Ecdysozoa</taxon>
        <taxon>Arthropoda</taxon>
        <taxon>Crustacea</taxon>
        <taxon>Multicrustacea</taxon>
        <taxon>Malacostraca</taxon>
        <taxon>Eumalacostraca</taxon>
        <taxon>Eucarida</taxon>
        <taxon>Decapoda</taxon>
        <taxon>Pleocyemata</taxon>
        <taxon>Brachyura</taxon>
        <taxon>Eubrachyura</taxon>
        <taxon>Portunoidea</taxon>
        <taxon>Portunidae</taxon>
        <taxon>Portuninae</taxon>
        <taxon>Portunus</taxon>
    </lineage>
</organism>
<dbReference type="AlphaFoldDB" id="A0A5B7D2X2"/>
<protein>
    <submittedName>
        <fullName evidence="2">Uncharacterized protein</fullName>
    </submittedName>
</protein>
<reference evidence="2 3" key="1">
    <citation type="submission" date="2019-05" db="EMBL/GenBank/DDBJ databases">
        <title>Another draft genome of Portunus trituberculatus and its Hox gene families provides insights of decapod evolution.</title>
        <authorList>
            <person name="Jeong J.-H."/>
            <person name="Song I."/>
            <person name="Kim S."/>
            <person name="Choi T."/>
            <person name="Kim D."/>
            <person name="Ryu S."/>
            <person name="Kim W."/>
        </authorList>
    </citation>
    <scope>NUCLEOTIDE SEQUENCE [LARGE SCALE GENOMIC DNA]</scope>
    <source>
        <tissue evidence="2">Muscle</tissue>
    </source>
</reference>
<comment type="caution">
    <text evidence="2">The sequence shown here is derived from an EMBL/GenBank/DDBJ whole genome shotgun (WGS) entry which is preliminary data.</text>
</comment>
<accession>A0A5B7D2X2</accession>
<evidence type="ECO:0000313" key="3">
    <source>
        <dbReference type="Proteomes" id="UP000324222"/>
    </source>
</evidence>
<gene>
    <name evidence="2" type="ORF">E2C01_006846</name>
</gene>
<feature type="region of interest" description="Disordered" evidence="1">
    <location>
        <begin position="82"/>
        <end position="102"/>
    </location>
</feature>
<dbReference type="Proteomes" id="UP000324222">
    <property type="component" value="Unassembled WGS sequence"/>
</dbReference>
<evidence type="ECO:0000256" key="1">
    <source>
        <dbReference type="SAM" id="MobiDB-lite"/>
    </source>
</evidence>
<keyword evidence="3" id="KW-1185">Reference proteome</keyword>
<sequence>MLTNALAASSRKPPSLLFPGAGRLELARWGARVCKGYPAQSRMSPYLASPEIMCDSILKVTLVEVTGWINIVTSKLKMGRKGLRKNRNVQKEAEQENTVARN</sequence>
<proteinExistence type="predicted"/>
<dbReference type="EMBL" id="VSRR010000327">
    <property type="protein sequence ID" value="MPC14093.1"/>
    <property type="molecule type" value="Genomic_DNA"/>
</dbReference>
<evidence type="ECO:0000313" key="2">
    <source>
        <dbReference type="EMBL" id="MPC14093.1"/>
    </source>
</evidence>